<dbReference type="GO" id="GO:0009055">
    <property type="term" value="F:electron transfer activity"/>
    <property type="evidence" value="ECO:0007669"/>
    <property type="project" value="TreeGrafter"/>
</dbReference>
<dbReference type="GO" id="GO:0045454">
    <property type="term" value="P:cell redox homeostasis"/>
    <property type="evidence" value="ECO:0007669"/>
    <property type="project" value="TreeGrafter"/>
</dbReference>
<protein>
    <submittedName>
        <fullName evidence="5">Glutaredoxin family protein</fullName>
    </submittedName>
</protein>
<evidence type="ECO:0000313" key="5">
    <source>
        <dbReference type="EMBL" id="MCK9689204.1"/>
    </source>
</evidence>
<dbReference type="InterPro" id="IPR025392">
    <property type="entry name" value="DUF4124"/>
</dbReference>
<feature type="domain" description="Glutaredoxin" evidence="3">
    <location>
        <begin position="91"/>
        <end position="147"/>
    </location>
</feature>
<evidence type="ECO:0000256" key="2">
    <source>
        <dbReference type="SAM" id="SignalP"/>
    </source>
</evidence>
<dbReference type="EMBL" id="JAJLJH010000012">
    <property type="protein sequence ID" value="MCK9689204.1"/>
    <property type="molecule type" value="Genomic_DNA"/>
</dbReference>
<dbReference type="SUPFAM" id="SSF52833">
    <property type="entry name" value="Thioredoxin-like"/>
    <property type="match status" value="1"/>
</dbReference>
<feature type="domain" description="DUF4124" evidence="4">
    <location>
        <begin position="24"/>
        <end position="68"/>
    </location>
</feature>
<sequence>MTPLKNASSAASRSTRALRLATVAMLLGGAAAGALAQYKIVGPDGKVTYTDKPPTAADIRLNNGTTPSVSNGNAAGGMPAQTRQAMSKYPVTLYASKNCGPCDQARDALRQRGVPYNEYSVNMDADISALQARFGDRTVPVIAIGSQTMRGYSSNDLQGYLDAAGYPAQAKLSGYRWPLAVALAPPSTTPLSNPSAANAPEAASSPASLLPPPSKSGIQF</sequence>
<dbReference type="InterPro" id="IPR002109">
    <property type="entry name" value="Glutaredoxin"/>
</dbReference>
<dbReference type="Gene3D" id="3.40.30.10">
    <property type="entry name" value="Glutaredoxin"/>
    <property type="match status" value="1"/>
</dbReference>
<evidence type="ECO:0000259" key="4">
    <source>
        <dbReference type="Pfam" id="PF13511"/>
    </source>
</evidence>
<dbReference type="PROSITE" id="PS51354">
    <property type="entry name" value="GLUTAREDOXIN_2"/>
    <property type="match status" value="1"/>
</dbReference>
<feature type="compositionally biased region" description="Polar residues" evidence="1">
    <location>
        <begin position="62"/>
        <end position="73"/>
    </location>
</feature>
<dbReference type="AlphaFoldDB" id="A0A9X1YMU5"/>
<dbReference type="InterPro" id="IPR051548">
    <property type="entry name" value="Grx-like_ET"/>
</dbReference>
<dbReference type="CDD" id="cd02976">
    <property type="entry name" value="NrdH"/>
    <property type="match status" value="1"/>
</dbReference>
<dbReference type="PANTHER" id="PTHR34386">
    <property type="entry name" value="GLUTAREDOXIN"/>
    <property type="match status" value="1"/>
</dbReference>
<feature type="compositionally biased region" description="Low complexity" evidence="1">
    <location>
        <begin position="190"/>
        <end position="208"/>
    </location>
</feature>
<dbReference type="Proteomes" id="UP001139353">
    <property type="component" value="Unassembled WGS sequence"/>
</dbReference>
<dbReference type="Pfam" id="PF00462">
    <property type="entry name" value="Glutaredoxin"/>
    <property type="match status" value="1"/>
</dbReference>
<evidence type="ECO:0000259" key="3">
    <source>
        <dbReference type="Pfam" id="PF00462"/>
    </source>
</evidence>
<feature type="region of interest" description="Disordered" evidence="1">
    <location>
        <begin position="54"/>
        <end position="79"/>
    </location>
</feature>
<reference evidence="5" key="1">
    <citation type="submission" date="2021-11" db="EMBL/GenBank/DDBJ databases">
        <title>BS-T2-15 a new species belonging to the Comamonadaceae family isolated from the soil of a French oak forest.</title>
        <authorList>
            <person name="Mieszkin S."/>
            <person name="Alain K."/>
        </authorList>
    </citation>
    <scope>NUCLEOTIDE SEQUENCE</scope>
    <source>
        <strain evidence="5">BS-T2-15</strain>
    </source>
</reference>
<dbReference type="InterPro" id="IPR036249">
    <property type="entry name" value="Thioredoxin-like_sf"/>
</dbReference>
<name>A0A9X1YMU5_9BURK</name>
<keyword evidence="2" id="KW-0732">Signal</keyword>
<keyword evidence="6" id="KW-1185">Reference proteome</keyword>
<feature type="region of interest" description="Disordered" evidence="1">
    <location>
        <begin position="186"/>
        <end position="220"/>
    </location>
</feature>
<dbReference type="RefSeq" id="WP_275685250.1">
    <property type="nucleotide sequence ID" value="NZ_JAJLJH010000012.1"/>
</dbReference>
<dbReference type="Pfam" id="PF13511">
    <property type="entry name" value="DUF4124"/>
    <property type="match status" value="1"/>
</dbReference>
<evidence type="ECO:0000256" key="1">
    <source>
        <dbReference type="SAM" id="MobiDB-lite"/>
    </source>
</evidence>
<dbReference type="PANTHER" id="PTHR34386:SF1">
    <property type="entry name" value="GLUTAREDOXIN-LIKE PROTEIN NRDH"/>
    <property type="match status" value="1"/>
</dbReference>
<feature type="signal peptide" evidence="2">
    <location>
        <begin position="1"/>
        <end position="36"/>
    </location>
</feature>
<evidence type="ECO:0000313" key="6">
    <source>
        <dbReference type="Proteomes" id="UP001139353"/>
    </source>
</evidence>
<comment type="caution">
    <text evidence="5">The sequence shown here is derived from an EMBL/GenBank/DDBJ whole genome shotgun (WGS) entry which is preliminary data.</text>
</comment>
<proteinExistence type="predicted"/>
<organism evidence="5 6">
    <name type="scientific">Scleromatobacter humisilvae</name>
    <dbReference type="NCBI Taxonomy" id="2897159"/>
    <lineage>
        <taxon>Bacteria</taxon>
        <taxon>Pseudomonadati</taxon>
        <taxon>Pseudomonadota</taxon>
        <taxon>Betaproteobacteria</taxon>
        <taxon>Burkholderiales</taxon>
        <taxon>Sphaerotilaceae</taxon>
        <taxon>Scleromatobacter</taxon>
    </lineage>
</organism>
<gene>
    <name evidence="5" type="ORF">LPC04_26100</name>
</gene>
<accession>A0A9X1YMU5</accession>
<feature type="chain" id="PRO_5040921393" evidence="2">
    <location>
        <begin position="37"/>
        <end position="220"/>
    </location>
</feature>